<keyword evidence="10" id="KW-0695">RNA-directed DNA polymerase</keyword>
<dbReference type="InterPro" id="IPR057670">
    <property type="entry name" value="SH3_retrovirus"/>
</dbReference>
<dbReference type="GO" id="GO:0003964">
    <property type="term" value="F:RNA-directed DNA polymerase activity"/>
    <property type="evidence" value="ECO:0007669"/>
    <property type="project" value="UniProtKB-KW"/>
</dbReference>
<keyword evidence="12" id="KW-0233">DNA recombination</keyword>
<keyword evidence="4" id="KW-0479">Metal-binding</keyword>
<evidence type="ECO:0000256" key="9">
    <source>
        <dbReference type="ARBA" id="ARBA00022908"/>
    </source>
</evidence>
<gene>
    <name evidence="16" type="ORF">O181_003117</name>
</gene>
<dbReference type="InterPro" id="IPR039537">
    <property type="entry name" value="Retrotran_Ty1/copia-like"/>
</dbReference>
<keyword evidence="7" id="KW-0460">Magnesium</keyword>
<keyword evidence="17" id="KW-1185">Reference proteome</keyword>
<evidence type="ECO:0000256" key="1">
    <source>
        <dbReference type="ARBA" id="ARBA00022578"/>
    </source>
</evidence>
<name>A0A9Q3BDR8_9BASI</name>
<evidence type="ECO:0000313" key="17">
    <source>
        <dbReference type="Proteomes" id="UP000765509"/>
    </source>
</evidence>
<protein>
    <recommendedName>
        <fullName evidence="15">Integrase catalytic domain-containing protein</fullName>
    </recommendedName>
</protein>
<reference evidence="16" key="1">
    <citation type="submission" date="2021-03" db="EMBL/GenBank/DDBJ databases">
        <title>Draft genome sequence of rust myrtle Austropuccinia psidii MF-1, a brazilian biotype.</title>
        <authorList>
            <person name="Quecine M.C."/>
            <person name="Pachon D.M.R."/>
            <person name="Bonatelli M.L."/>
            <person name="Correr F.H."/>
            <person name="Franceschini L.M."/>
            <person name="Leite T.F."/>
            <person name="Margarido G.R.A."/>
            <person name="Almeida C.A."/>
            <person name="Ferrarezi J.A."/>
            <person name="Labate C.A."/>
        </authorList>
    </citation>
    <scope>NUCLEOTIDE SEQUENCE</scope>
    <source>
        <strain evidence="16">MF-1</strain>
    </source>
</reference>
<keyword evidence="2" id="KW-0548">Nucleotidyltransferase</keyword>
<sequence length="466" mass="51345">MKTWTTSEQLQAANGSEMKVEAKGVLRIKTHNGDLIIKDSLLVPSATLTLVAMGPFLQKGAVLRGHSEGANLFDKDGKLILETQLLGHPGNDLASRIVPGVDFSLLDCTSCSLAKAHRLPFQGKFPDAFFPLDIVHMDICGPIIPATWAGNRYIFQIIDGFSRMRFTFPLKRKSDSLESFITFKRFGINHLLTAPFTPQQNPIAERGNRTLLEKIRVLLANYQVPTDWWGEACSMATYLLNRTPVSTIGFQAPILMHIPRAKRMSKVKPTGSLCMFLGVSEHHHNFRLFDPKSKRIVITHDCTFKDGEAFWPTHFSVSTPSPLLSFPDSLLCPSNSTIKPASGFSDVAAVPVIINNEEPVATEEYPQVSSSENSLVNKLAEEPVPSSETTLPKGWVYDDVPCKAPQDISGAISPENIINDCRVRRPPTCFVGAVLNKAPRNFPDAMASSKAANWLAAIGKEFESLE</sequence>
<dbReference type="InterPro" id="IPR001584">
    <property type="entry name" value="Integrase_cat-core"/>
</dbReference>
<evidence type="ECO:0000256" key="7">
    <source>
        <dbReference type="ARBA" id="ARBA00022842"/>
    </source>
</evidence>
<dbReference type="GO" id="GO:0005634">
    <property type="term" value="C:nucleus"/>
    <property type="evidence" value="ECO:0007669"/>
    <property type="project" value="UniProtKB-ARBA"/>
</dbReference>
<dbReference type="PROSITE" id="PS50994">
    <property type="entry name" value="INTEGRASE"/>
    <property type="match status" value="1"/>
</dbReference>
<dbReference type="GO" id="GO:0046872">
    <property type="term" value="F:metal ion binding"/>
    <property type="evidence" value="ECO:0007669"/>
    <property type="project" value="UniProtKB-KW"/>
</dbReference>
<organism evidence="16 17">
    <name type="scientific">Austropuccinia psidii MF-1</name>
    <dbReference type="NCBI Taxonomy" id="1389203"/>
    <lineage>
        <taxon>Eukaryota</taxon>
        <taxon>Fungi</taxon>
        <taxon>Dikarya</taxon>
        <taxon>Basidiomycota</taxon>
        <taxon>Pucciniomycotina</taxon>
        <taxon>Pucciniomycetes</taxon>
        <taxon>Pucciniales</taxon>
        <taxon>Sphaerophragmiaceae</taxon>
        <taxon>Austropuccinia</taxon>
    </lineage>
</organism>
<dbReference type="GO" id="GO:0015074">
    <property type="term" value="P:DNA integration"/>
    <property type="evidence" value="ECO:0007669"/>
    <property type="project" value="UniProtKB-KW"/>
</dbReference>
<evidence type="ECO:0000256" key="6">
    <source>
        <dbReference type="ARBA" id="ARBA00022801"/>
    </source>
</evidence>
<evidence type="ECO:0000259" key="15">
    <source>
        <dbReference type="PROSITE" id="PS50994"/>
    </source>
</evidence>
<dbReference type="InterPro" id="IPR036397">
    <property type="entry name" value="RNaseH_sf"/>
</dbReference>
<evidence type="ECO:0000256" key="4">
    <source>
        <dbReference type="ARBA" id="ARBA00022723"/>
    </source>
</evidence>
<dbReference type="PANTHER" id="PTHR42648:SF11">
    <property type="entry name" value="TRANSPOSON TY4-P GAG-POL POLYPROTEIN"/>
    <property type="match status" value="1"/>
</dbReference>
<dbReference type="GO" id="GO:0016787">
    <property type="term" value="F:hydrolase activity"/>
    <property type="evidence" value="ECO:0007669"/>
    <property type="project" value="UniProtKB-KW"/>
</dbReference>
<keyword evidence="8" id="KW-0694">RNA-binding</keyword>
<dbReference type="AlphaFoldDB" id="A0A9Q3BDR8"/>
<evidence type="ECO:0000256" key="5">
    <source>
        <dbReference type="ARBA" id="ARBA00022759"/>
    </source>
</evidence>
<keyword evidence="1" id="KW-0815">Transposition</keyword>
<dbReference type="GO" id="GO:0003887">
    <property type="term" value="F:DNA-directed DNA polymerase activity"/>
    <property type="evidence" value="ECO:0007669"/>
    <property type="project" value="UniProtKB-KW"/>
</dbReference>
<evidence type="ECO:0000256" key="11">
    <source>
        <dbReference type="ARBA" id="ARBA00022932"/>
    </source>
</evidence>
<dbReference type="GO" id="GO:0003723">
    <property type="term" value="F:RNA binding"/>
    <property type="evidence" value="ECO:0007669"/>
    <property type="project" value="UniProtKB-KW"/>
</dbReference>
<feature type="domain" description="Integrase catalytic" evidence="15">
    <location>
        <begin position="184"/>
        <end position="261"/>
    </location>
</feature>
<keyword evidence="5" id="KW-0255">Endonuclease</keyword>
<dbReference type="SUPFAM" id="SSF53098">
    <property type="entry name" value="Ribonuclease H-like"/>
    <property type="match status" value="1"/>
</dbReference>
<dbReference type="Gene3D" id="3.30.420.10">
    <property type="entry name" value="Ribonuclease H-like superfamily/Ribonuclease H"/>
    <property type="match status" value="2"/>
</dbReference>
<keyword evidence="6" id="KW-0378">Hydrolase</keyword>
<evidence type="ECO:0000256" key="12">
    <source>
        <dbReference type="ARBA" id="ARBA00023172"/>
    </source>
</evidence>
<accession>A0A9Q3BDR8</accession>
<dbReference type="GO" id="GO:0032196">
    <property type="term" value="P:transposition"/>
    <property type="evidence" value="ECO:0007669"/>
    <property type="project" value="UniProtKB-KW"/>
</dbReference>
<proteinExistence type="predicted"/>
<dbReference type="GO" id="GO:0006310">
    <property type="term" value="P:DNA recombination"/>
    <property type="evidence" value="ECO:0007669"/>
    <property type="project" value="UniProtKB-KW"/>
</dbReference>
<comment type="caution">
    <text evidence="16">The sequence shown here is derived from an EMBL/GenBank/DDBJ whole genome shotgun (WGS) entry which is preliminary data.</text>
</comment>
<evidence type="ECO:0000256" key="13">
    <source>
        <dbReference type="ARBA" id="ARBA00048173"/>
    </source>
</evidence>
<dbReference type="GO" id="GO:0004519">
    <property type="term" value="F:endonuclease activity"/>
    <property type="evidence" value="ECO:0007669"/>
    <property type="project" value="UniProtKB-KW"/>
</dbReference>
<evidence type="ECO:0000256" key="2">
    <source>
        <dbReference type="ARBA" id="ARBA00022695"/>
    </source>
</evidence>
<evidence type="ECO:0000256" key="10">
    <source>
        <dbReference type="ARBA" id="ARBA00022918"/>
    </source>
</evidence>
<dbReference type="OrthoDB" id="7691805at2759"/>
<dbReference type="InterPro" id="IPR012337">
    <property type="entry name" value="RNaseH-like_sf"/>
</dbReference>
<comment type="catalytic activity">
    <reaction evidence="14">
        <text>DNA(n) + a 2'-deoxyribonucleoside 5'-triphosphate = DNA(n+1) + diphosphate</text>
        <dbReference type="Rhea" id="RHEA:22508"/>
        <dbReference type="Rhea" id="RHEA-COMP:17339"/>
        <dbReference type="Rhea" id="RHEA-COMP:17340"/>
        <dbReference type="ChEBI" id="CHEBI:33019"/>
        <dbReference type="ChEBI" id="CHEBI:61560"/>
        <dbReference type="ChEBI" id="CHEBI:173112"/>
        <dbReference type="EC" id="2.7.7.7"/>
    </reaction>
</comment>
<comment type="catalytic activity">
    <reaction evidence="13">
        <text>DNA(n) + a 2'-deoxyribonucleoside 5'-triphosphate = DNA(n+1) + diphosphate</text>
        <dbReference type="Rhea" id="RHEA:22508"/>
        <dbReference type="Rhea" id="RHEA-COMP:17339"/>
        <dbReference type="Rhea" id="RHEA-COMP:17340"/>
        <dbReference type="ChEBI" id="CHEBI:33019"/>
        <dbReference type="ChEBI" id="CHEBI:61560"/>
        <dbReference type="ChEBI" id="CHEBI:173112"/>
        <dbReference type="EC" id="2.7.7.49"/>
    </reaction>
</comment>
<dbReference type="EMBL" id="AVOT02000542">
    <property type="protein sequence ID" value="MBW0463402.1"/>
    <property type="molecule type" value="Genomic_DNA"/>
</dbReference>
<dbReference type="Pfam" id="PF25597">
    <property type="entry name" value="SH3_retrovirus"/>
    <property type="match status" value="1"/>
</dbReference>
<evidence type="ECO:0000256" key="14">
    <source>
        <dbReference type="ARBA" id="ARBA00049244"/>
    </source>
</evidence>
<keyword evidence="11" id="KW-0808">Transferase</keyword>
<keyword evidence="11" id="KW-0239">DNA-directed DNA polymerase</keyword>
<evidence type="ECO:0000256" key="3">
    <source>
        <dbReference type="ARBA" id="ARBA00022722"/>
    </source>
</evidence>
<evidence type="ECO:0000256" key="8">
    <source>
        <dbReference type="ARBA" id="ARBA00022884"/>
    </source>
</evidence>
<dbReference type="Proteomes" id="UP000765509">
    <property type="component" value="Unassembled WGS sequence"/>
</dbReference>
<keyword evidence="3" id="KW-0540">Nuclease</keyword>
<keyword evidence="9" id="KW-0229">DNA integration</keyword>
<evidence type="ECO:0000313" key="16">
    <source>
        <dbReference type="EMBL" id="MBW0463402.1"/>
    </source>
</evidence>
<dbReference type="PANTHER" id="PTHR42648">
    <property type="entry name" value="TRANSPOSASE, PUTATIVE-RELATED"/>
    <property type="match status" value="1"/>
</dbReference>